<keyword evidence="3" id="KW-1185">Reference proteome</keyword>
<feature type="region of interest" description="Disordered" evidence="1">
    <location>
        <begin position="94"/>
        <end position="116"/>
    </location>
</feature>
<sequence length="116" mass="13302">MERPSQNIHPAATSIKLPTLRLAPSLKRSTTYSTPCEENAIQPESENPTAAMDTQLRDYHYQVKATLTNILNDERVKHNPNGSRCVQEILLENEHDMRRKRRESLSSCNAKRTMLL</sequence>
<name>A0A9W9QYM4_PENBR</name>
<reference evidence="2" key="1">
    <citation type="submission" date="2022-12" db="EMBL/GenBank/DDBJ databases">
        <authorList>
            <person name="Petersen C."/>
        </authorList>
    </citation>
    <scope>NUCLEOTIDE SEQUENCE</scope>
    <source>
        <strain evidence="2">IBT 35675</strain>
    </source>
</reference>
<reference evidence="2" key="2">
    <citation type="journal article" date="2023" name="IMA Fungus">
        <title>Comparative genomic study of the Penicillium genus elucidates a diverse pangenome and 15 lateral gene transfer events.</title>
        <authorList>
            <person name="Petersen C."/>
            <person name="Sorensen T."/>
            <person name="Nielsen M.R."/>
            <person name="Sondergaard T.E."/>
            <person name="Sorensen J.L."/>
            <person name="Fitzpatrick D.A."/>
            <person name="Frisvad J.C."/>
            <person name="Nielsen K.L."/>
        </authorList>
    </citation>
    <scope>NUCLEOTIDE SEQUENCE</scope>
    <source>
        <strain evidence="2">IBT 35675</strain>
    </source>
</reference>
<gene>
    <name evidence="2" type="ORF">N7541_008970</name>
</gene>
<dbReference type="AlphaFoldDB" id="A0A9W9QYM4"/>
<dbReference type="Proteomes" id="UP001148299">
    <property type="component" value="Unassembled WGS sequence"/>
</dbReference>
<dbReference type="EMBL" id="JAPZBR010000007">
    <property type="protein sequence ID" value="KAJ5346488.1"/>
    <property type="molecule type" value="Genomic_DNA"/>
</dbReference>
<feature type="compositionally biased region" description="Polar residues" evidence="1">
    <location>
        <begin position="27"/>
        <end position="48"/>
    </location>
</feature>
<evidence type="ECO:0000313" key="3">
    <source>
        <dbReference type="Proteomes" id="UP001148299"/>
    </source>
</evidence>
<proteinExistence type="predicted"/>
<comment type="caution">
    <text evidence="2">The sequence shown here is derived from an EMBL/GenBank/DDBJ whole genome shotgun (WGS) entry which is preliminary data.</text>
</comment>
<accession>A0A9W9QYM4</accession>
<organism evidence="2 3">
    <name type="scientific">Penicillium brevicompactum</name>
    <dbReference type="NCBI Taxonomy" id="5074"/>
    <lineage>
        <taxon>Eukaryota</taxon>
        <taxon>Fungi</taxon>
        <taxon>Dikarya</taxon>
        <taxon>Ascomycota</taxon>
        <taxon>Pezizomycotina</taxon>
        <taxon>Eurotiomycetes</taxon>
        <taxon>Eurotiomycetidae</taxon>
        <taxon>Eurotiales</taxon>
        <taxon>Aspergillaceae</taxon>
        <taxon>Penicillium</taxon>
    </lineage>
</organism>
<evidence type="ECO:0000256" key="1">
    <source>
        <dbReference type="SAM" id="MobiDB-lite"/>
    </source>
</evidence>
<feature type="region of interest" description="Disordered" evidence="1">
    <location>
        <begin position="1"/>
        <end position="53"/>
    </location>
</feature>
<protein>
    <submittedName>
        <fullName evidence="2">Uncharacterized protein</fullName>
    </submittedName>
</protein>
<evidence type="ECO:0000313" key="2">
    <source>
        <dbReference type="EMBL" id="KAJ5346488.1"/>
    </source>
</evidence>